<organism evidence="1 2">
    <name type="scientific">Oryza meyeriana var. granulata</name>
    <dbReference type="NCBI Taxonomy" id="110450"/>
    <lineage>
        <taxon>Eukaryota</taxon>
        <taxon>Viridiplantae</taxon>
        <taxon>Streptophyta</taxon>
        <taxon>Embryophyta</taxon>
        <taxon>Tracheophyta</taxon>
        <taxon>Spermatophyta</taxon>
        <taxon>Magnoliopsida</taxon>
        <taxon>Liliopsida</taxon>
        <taxon>Poales</taxon>
        <taxon>Poaceae</taxon>
        <taxon>BOP clade</taxon>
        <taxon>Oryzoideae</taxon>
        <taxon>Oryzeae</taxon>
        <taxon>Oryzinae</taxon>
        <taxon>Oryza</taxon>
        <taxon>Oryza meyeriana</taxon>
    </lineage>
</organism>
<gene>
    <name evidence="1" type="ORF">E2562_039029</name>
</gene>
<evidence type="ECO:0000313" key="1">
    <source>
        <dbReference type="EMBL" id="KAF0909616.1"/>
    </source>
</evidence>
<sequence length="110" mass="11903">MVHEPEVLAMFKASVQIALGNGCATLFWEDSGINEQSAIDIAPEAVALAACPCQLSCSTCDYGTMYKLCILIRLTFSSGGNDFLGRLDDPIRCVEYTYSTGNACKDHLLN</sequence>
<name>A0A6G1DB25_9ORYZ</name>
<proteinExistence type="predicted"/>
<dbReference type="AlphaFoldDB" id="A0A6G1DB25"/>
<comment type="caution">
    <text evidence="1">The sequence shown here is derived from an EMBL/GenBank/DDBJ whole genome shotgun (WGS) entry which is preliminary data.</text>
</comment>
<dbReference type="EMBL" id="SPHZ02000007">
    <property type="protein sequence ID" value="KAF0909616.1"/>
    <property type="molecule type" value="Genomic_DNA"/>
</dbReference>
<dbReference type="Proteomes" id="UP000479710">
    <property type="component" value="Unassembled WGS sequence"/>
</dbReference>
<evidence type="ECO:0000313" key="2">
    <source>
        <dbReference type="Proteomes" id="UP000479710"/>
    </source>
</evidence>
<accession>A0A6G1DB25</accession>
<reference evidence="1 2" key="1">
    <citation type="submission" date="2019-11" db="EMBL/GenBank/DDBJ databases">
        <title>Whole genome sequence of Oryza granulata.</title>
        <authorList>
            <person name="Li W."/>
        </authorList>
    </citation>
    <scope>NUCLEOTIDE SEQUENCE [LARGE SCALE GENOMIC DNA]</scope>
    <source>
        <strain evidence="2">cv. Menghai</strain>
        <tissue evidence="1">Leaf</tissue>
    </source>
</reference>
<keyword evidence="2" id="KW-1185">Reference proteome</keyword>
<protein>
    <submittedName>
        <fullName evidence="1">Uncharacterized protein</fullName>
    </submittedName>
</protein>